<name>A0A368SUW0_SETIT</name>
<feature type="region of interest" description="Disordered" evidence="1">
    <location>
        <begin position="429"/>
        <end position="466"/>
    </location>
</feature>
<feature type="region of interest" description="Disordered" evidence="1">
    <location>
        <begin position="322"/>
        <end position="404"/>
    </location>
</feature>
<reference evidence="2" key="1">
    <citation type="journal article" date="2012" name="Nat. Biotechnol.">
        <title>Reference genome sequence of the model plant Setaria.</title>
        <authorList>
            <person name="Bennetzen J.L."/>
            <person name="Schmutz J."/>
            <person name="Wang H."/>
            <person name="Percifield R."/>
            <person name="Hawkins J."/>
            <person name="Pontaroli A.C."/>
            <person name="Estep M."/>
            <person name="Feng L."/>
            <person name="Vaughn J.N."/>
            <person name="Grimwood J."/>
            <person name="Jenkins J."/>
            <person name="Barry K."/>
            <person name="Lindquist E."/>
            <person name="Hellsten U."/>
            <person name="Deshpande S."/>
            <person name="Wang X."/>
            <person name="Wu X."/>
            <person name="Mitros T."/>
            <person name="Triplett J."/>
            <person name="Yang X."/>
            <person name="Ye C.Y."/>
            <person name="Mauro-Herrera M."/>
            <person name="Wang L."/>
            <person name="Li P."/>
            <person name="Sharma M."/>
            <person name="Sharma R."/>
            <person name="Ronald P.C."/>
            <person name="Panaud O."/>
            <person name="Kellogg E.A."/>
            <person name="Brutnell T.P."/>
            <person name="Doust A.N."/>
            <person name="Tuskan G.A."/>
            <person name="Rokhsar D."/>
            <person name="Devos K.M."/>
        </authorList>
    </citation>
    <scope>NUCLEOTIDE SEQUENCE [LARGE SCALE GENOMIC DNA]</scope>
    <source>
        <strain evidence="2">Yugu1</strain>
    </source>
</reference>
<feature type="region of interest" description="Disordered" evidence="1">
    <location>
        <begin position="256"/>
        <end position="280"/>
    </location>
</feature>
<feature type="compositionally biased region" description="Basic residues" evidence="1">
    <location>
        <begin position="166"/>
        <end position="191"/>
    </location>
</feature>
<feature type="region of interest" description="Disordered" evidence="1">
    <location>
        <begin position="71"/>
        <end position="204"/>
    </location>
</feature>
<evidence type="ECO:0000256" key="1">
    <source>
        <dbReference type="SAM" id="MobiDB-lite"/>
    </source>
</evidence>
<feature type="compositionally biased region" description="Gly residues" evidence="1">
    <location>
        <begin position="269"/>
        <end position="280"/>
    </location>
</feature>
<dbReference type="AlphaFoldDB" id="A0A368SUW0"/>
<proteinExistence type="predicted"/>
<organism evidence="2">
    <name type="scientific">Setaria italica</name>
    <name type="common">Foxtail millet</name>
    <name type="synonym">Panicum italicum</name>
    <dbReference type="NCBI Taxonomy" id="4555"/>
    <lineage>
        <taxon>Eukaryota</taxon>
        <taxon>Viridiplantae</taxon>
        <taxon>Streptophyta</taxon>
        <taxon>Embryophyta</taxon>
        <taxon>Tracheophyta</taxon>
        <taxon>Spermatophyta</taxon>
        <taxon>Magnoliopsida</taxon>
        <taxon>Liliopsida</taxon>
        <taxon>Poales</taxon>
        <taxon>Poaceae</taxon>
        <taxon>PACMAD clade</taxon>
        <taxon>Panicoideae</taxon>
        <taxon>Panicodae</taxon>
        <taxon>Paniceae</taxon>
        <taxon>Cenchrinae</taxon>
        <taxon>Setaria</taxon>
    </lineage>
</organism>
<feature type="compositionally biased region" description="Basic residues" evidence="1">
    <location>
        <begin position="256"/>
        <end position="267"/>
    </location>
</feature>
<gene>
    <name evidence="2" type="ORF">SETIT_9G510700v2</name>
</gene>
<dbReference type="OrthoDB" id="10675000at2759"/>
<sequence length="466" mass="51610">MYTNKISRQSTLGKKKRIFELRFELELTECDCIAASSFPRRRLARSLLPSRIYTSAAAVAALLHRWLPGSRVADAGAGGRHRHAGRRRRPRRGQAAESERRRWHVDRRGHPAEAAHVGGDGRLRGHADRRERRERGERRRGRRQDGHRARRGQRRRPDAVEAGGYRRWRRRRRHDGRRGRRHDGRRWRHGRGGSGGGGRGLGREEVGRGAGELLHDVAEVGLVDVVDRGLGRRVVGGDGRRLRRWRRWERRRRAGRLRRRRGRRPHRGSGSGCGSGRGGGGGQLLGDLVGGLVEGLERGCGGGCRGRWRRLREVGLVHDHGGLAEESGGSARRGVGGDWDLGSEEGSREAADGWIGDRLFSSGANQKTRSGQCGGSSVSGYRTPEPPTAGCSALQPLSSPPSTRCKIRRSISPLDSGMQLREAPTRGILSGSSQICHGPRSNHCRNKKPYDHTIHTGPPLDHTPSK</sequence>
<feature type="compositionally biased region" description="Polar residues" evidence="1">
    <location>
        <begin position="362"/>
        <end position="380"/>
    </location>
</feature>
<accession>A0A368SUW0</accession>
<evidence type="ECO:0000313" key="2">
    <source>
        <dbReference type="EMBL" id="RCV46163.1"/>
    </source>
</evidence>
<protein>
    <submittedName>
        <fullName evidence="2">Uncharacterized protein</fullName>
    </submittedName>
</protein>
<feature type="compositionally biased region" description="Basic and acidic residues" evidence="1">
    <location>
        <begin position="106"/>
        <end position="147"/>
    </location>
</feature>
<reference evidence="2" key="2">
    <citation type="submission" date="2015-07" db="EMBL/GenBank/DDBJ databases">
        <authorList>
            <person name="Noorani M."/>
        </authorList>
    </citation>
    <scope>NUCLEOTIDE SEQUENCE</scope>
    <source>
        <strain evidence="2">Yugu1</strain>
    </source>
</reference>
<dbReference type="EMBL" id="CM003536">
    <property type="protein sequence ID" value="RCV46163.1"/>
    <property type="molecule type" value="Genomic_DNA"/>
</dbReference>
<feature type="compositionally biased region" description="Basic residues" evidence="1">
    <location>
        <begin position="79"/>
        <end position="92"/>
    </location>
</feature>